<dbReference type="RefSeq" id="WP_344305356.1">
    <property type="nucleotide sequence ID" value="NZ_BAAAQQ010000013.1"/>
</dbReference>
<dbReference type="EMBL" id="BAAAQQ010000013">
    <property type="protein sequence ID" value="GAA2132702.1"/>
    <property type="molecule type" value="Genomic_DNA"/>
</dbReference>
<evidence type="ECO:0000259" key="1">
    <source>
        <dbReference type="SMART" id="SM00754"/>
    </source>
</evidence>
<dbReference type="SMART" id="SM00754">
    <property type="entry name" value="CHRD"/>
    <property type="match status" value="1"/>
</dbReference>
<reference evidence="2 3" key="1">
    <citation type="journal article" date="2019" name="Int. J. Syst. Evol. Microbiol.">
        <title>The Global Catalogue of Microorganisms (GCM) 10K type strain sequencing project: providing services to taxonomists for standard genome sequencing and annotation.</title>
        <authorList>
            <consortium name="The Broad Institute Genomics Platform"/>
            <consortium name="The Broad Institute Genome Sequencing Center for Infectious Disease"/>
            <person name="Wu L."/>
            <person name="Ma J."/>
        </authorList>
    </citation>
    <scope>NUCLEOTIDE SEQUENCE [LARGE SCALE GENOMIC DNA]</scope>
    <source>
        <strain evidence="2 3">JCM 16021</strain>
    </source>
</reference>
<keyword evidence="3" id="KW-1185">Reference proteome</keyword>
<gene>
    <name evidence="2" type="ORF">GCM10009843_37550</name>
</gene>
<evidence type="ECO:0000313" key="2">
    <source>
        <dbReference type="EMBL" id="GAA2132702.1"/>
    </source>
</evidence>
<organism evidence="2 3">
    <name type="scientific">Nocardioides bigeumensis</name>
    <dbReference type="NCBI Taxonomy" id="433657"/>
    <lineage>
        <taxon>Bacteria</taxon>
        <taxon>Bacillati</taxon>
        <taxon>Actinomycetota</taxon>
        <taxon>Actinomycetes</taxon>
        <taxon>Propionibacteriales</taxon>
        <taxon>Nocardioidaceae</taxon>
        <taxon>Nocardioides</taxon>
    </lineage>
</organism>
<dbReference type="InterPro" id="IPR010895">
    <property type="entry name" value="CHRD"/>
</dbReference>
<feature type="domain" description="CHRD" evidence="1">
    <location>
        <begin position="42"/>
        <end position="185"/>
    </location>
</feature>
<dbReference type="Pfam" id="PF07452">
    <property type="entry name" value="CHRD"/>
    <property type="match status" value="1"/>
</dbReference>
<comment type="caution">
    <text evidence="2">The sequence shown here is derived from an EMBL/GenBank/DDBJ whole genome shotgun (WGS) entry which is preliminary data.</text>
</comment>
<proteinExistence type="predicted"/>
<dbReference type="Proteomes" id="UP001500575">
    <property type="component" value="Unassembled WGS sequence"/>
</dbReference>
<accession>A0ABN2YWK9</accession>
<evidence type="ECO:0000313" key="3">
    <source>
        <dbReference type="Proteomes" id="UP001500575"/>
    </source>
</evidence>
<sequence length="188" mass="18900">MSRYSLNRVIPLGVALIVAAAVVSGGVASAGSSGPGDDQGNRTISVQLDGYAETPLALSTSGVGTFKIHVDRANQTIDYVLSYDALEGSVTQSHIHFGAASQSGGIATFLCSNLGNGPAGTQACPPAPATISGTLTPASVIGPGAQGITAGQFDELVAAIKAQTTYVNVHTSLYPTGEIRSQLVNGRG</sequence>
<protein>
    <recommendedName>
        <fullName evidence="1">CHRD domain-containing protein</fullName>
    </recommendedName>
</protein>
<name>A0ABN2YWK9_9ACTN</name>